<evidence type="ECO:0000313" key="1">
    <source>
        <dbReference type="EMBL" id="GJT68074.1"/>
    </source>
</evidence>
<organism evidence="1 2">
    <name type="scientific">Tanacetum coccineum</name>
    <dbReference type="NCBI Taxonomy" id="301880"/>
    <lineage>
        <taxon>Eukaryota</taxon>
        <taxon>Viridiplantae</taxon>
        <taxon>Streptophyta</taxon>
        <taxon>Embryophyta</taxon>
        <taxon>Tracheophyta</taxon>
        <taxon>Spermatophyta</taxon>
        <taxon>Magnoliopsida</taxon>
        <taxon>eudicotyledons</taxon>
        <taxon>Gunneridae</taxon>
        <taxon>Pentapetalae</taxon>
        <taxon>asterids</taxon>
        <taxon>campanulids</taxon>
        <taxon>Asterales</taxon>
        <taxon>Asteraceae</taxon>
        <taxon>Asteroideae</taxon>
        <taxon>Anthemideae</taxon>
        <taxon>Anthemidinae</taxon>
        <taxon>Tanacetum</taxon>
    </lineage>
</organism>
<reference evidence="1" key="2">
    <citation type="submission" date="2022-01" db="EMBL/GenBank/DDBJ databases">
        <authorList>
            <person name="Yamashiro T."/>
            <person name="Shiraishi A."/>
            <person name="Satake H."/>
            <person name="Nakayama K."/>
        </authorList>
    </citation>
    <scope>NUCLEOTIDE SEQUENCE</scope>
</reference>
<protein>
    <submittedName>
        <fullName evidence="1">Uncharacterized protein</fullName>
    </submittedName>
</protein>
<sequence>MIQPKPEGSTQGYPLVSVEVLRYDKRSKSEIKGRMQTEMELTLEQTQQGVSYEVSVDPHGFEGYVKMVVKNTSFLPLSLTKFFPISYQRLLVFFTLPAPNANWRNKQPTASNSPYRKQLTQKEMEDKRSKGLCFYCDQKYFPGHKCSGQVFLLEVIVDNEDQEGTRKELEECLEEEIVWEQEPVVEGIVSPQISLNVITGVYNYQTMRVMGYVVARFDPIPRYGKFICYRSGNEFDFFGFLPICYNLLYQPEAAREENPQPLLRC</sequence>
<dbReference type="Proteomes" id="UP001151760">
    <property type="component" value="Unassembled WGS sequence"/>
</dbReference>
<name>A0ABQ5FZ70_9ASTR</name>
<accession>A0ABQ5FZ70</accession>
<evidence type="ECO:0000313" key="2">
    <source>
        <dbReference type="Proteomes" id="UP001151760"/>
    </source>
</evidence>
<reference evidence="1" key="1">
    <citation type="journal article" date="2022" name="Int. J. Mol. Sci.">
        <title>Draft Genome of Tanacetum Coccineum: Genomic Comparison of Closely Related Tanacetum-Family Plants.</title>
        <authorList>
            <person name="Yamashiro T."/>
            <person name="Shiraishi A."/>
            <person name="Nakayama K."/>
            <person name="Satake H."/>
        </authorList>
    </citation>
    <scope>NUCLEOTIDE SEQUENCE</scope>
</reference>
<comment type="caution">
    <text evidence="1">The sequence shown here is derived from an EMBL/GenBank/DDBJ whole genome shotgun (WGS) entry which is preliminary data.</text>
</comment>
<gene>
    <name evidence="1" type="ORF">Tco_1019554</name>
</gene>
<keyword evidence="2" id="KW-1185">Reference proteome</keyword>
<proteinExistence type="predicted"/>
<dbReference type="EMBL" id="BQNB010017866">
    <property type="protein sequence ID" value="GJT68074.1"/>
    <property type="molecule type" value="Genomic_DNA"/>
</dbReference>